<feature type="signal peptide" evidence="1">
    <location>
        <begin position="1"/>
        <end position="18"/>
    </location>
</feature>
<dbReference type="Proteomes" id="UP000249254">
    <property type="component" value="Unassembled WGS sequence"/>
</dbReference>
<dbReference type="AlphaFoldDB" id="A0A328AIL6"/>
<dbReference type="OrthoDB" id="9803993at2"/>
<feature type="chain" id="PRO_5016402129" description="DUF1311 domain-containing protein" evidence="1">
    <location>
        <begin position="19"/>
        <end position="153"/>
    </location>
</feature>
<reference evidence="3" key="1">
    <citation type="submission" date="2018-05" db="EMBL/GenBank/DDBJ databases">
        <authorList>
            <person name="Li X."/>
        </authorList>
    </citation>
    <scope>NUCLEOTIDE SEQUENCE [LARGE SCALE GENOMIC DNA]</scope>
    <source>
        <strain evidence="3">LX32</strain>
    </source>
</reference>
<dbReference type="PROSITE" id="PS51257">
    <property type="entry name" value="PROKAR_LIPOPROTEIN"/>
    <property type="match status" value="1"/>
</dbReference>
<evidence type="ECO:0000313" key="2">
    <source>
        <dbReference type="EMBL" id="RAK54347.1"/>
    </source>
</evidence>
<name>A0A328AIL6_9CAUL</name>
<accession>A0A328AIL6</accession>
<keyword evidence="3" id="KW-1185">Reference proteome</keyword>
<protein>
    <recommendedName>
        <fullName evidence="4">DUF1311 domain-containing protein</fullName>
    </recommendedName>
</protein>
<gene>
    <name evidence="2" type="ORF">DJ017_07335</name>
</gene>
<evidence type="ECO:0008006" key="4">
    <source>
        <dbReference type="Google" id="ProtNLM"/>
    </source>
</evidence>
<sequence>MRRLVLLAVCVLALAGCAGPKKSACAGLTYTDAGVSRAQYGPCARAMVAELDRMHAALAILGDAARPKAERLKAKTACFNANTALTRLIDEAGGTDKLVHVRWADERLVRLNYDLVSAREAYIMYCYYGLPGAEAMAEDRSHTAAREAVRALP</sequence>
<evidence type="ECO:0000313" key="3">
    <source>
        <dbReference type="Proteomes" id="UP000249254"/>
    </source>
</evidence>
<dbReference type="RefSeq" id="WP_111528098.1">
    <property type="nucleotide sequence ID" value="NZ_JBHRSG010000004.1"/>
</dbReference>
<keyword evidence="1" id="KW-0732">Signal</keyword>
<evidence type="ECO:0000256" key="1">
    <source>
        <dbReference type="SAM" id="SignalP"/>
    </source>
</evidence>
<dbReference type="EMBL" id="QFYQ01000001">
    <property type="protein sequence ID" value="RAK54347.1"/>
    <property type="molecule type" value="Genomic_DNA"/>
</dbReference>
<organism evidence="2 3">
    <name type="scientific">Phenylobacterium soli</name>
    <dbReference type="NCBI Taxonomy" id="2170551"/>
    <lineage>
        <taxon>Bacteria</taxon>
        <taxon>Pseudomonadati</taxon>
        <taxon>Pseudomonadota</taxon>
        <taxon>Alphaproteobacteria</taxon>
        <taxon>Caulobacterales</taxon>
        <taxon>Caulobacteraceae</taxon>
        <taxon>Phenylobacterium</taxon>
    </lineage>
</organism>
<comment type="caution">
    <text evidence="2">The sequence shown here is derived from an EMBL/GenBank/DDBJ whole genome shotgun (WGS) entry which is preliminary data.</text>
</comment>
<proteinExistence type="predicted"/>